<organism evidence="2 3">
    <name type="scientific">Halocaridina rubra</name>
    <name type="common">Hawaiian red shrimp</name>
    <dbReference type="NCBI Taxonomy" id="373956"/>
    <lineage>
        <taxon>Eukaryota</taxon>
        <taxon>Metazoa</taxon>
        <taxon>Ecdysozoa</taxon>
        <taxon>Arthropoda</taxon>
        <taxon>Crustacea</taxon>
        <taxon>Multicrustacea</taxon>
        <taxon>Malacostraca</taxon>
        <taxon>Eumalacostraca</taxon>
        <taxon>Eucarida</taxon>
        <taxon>Decapoda</taxon>
        <taxon>Pleocyemata</taxon>
        <taxon>Caridea</taxon>
        <taxon>Atyoidea</taxon>
        <taxon>Atyidae</taxon>
        <taxon>Halocaridina</taxon>
    </lineage>
</organism>
<gene>
    <name evidence="2" type="ORF">SK128_002222</name>
</gene>
<evidence type="ECO:0000313" key="2">
    <source>
        <dbReference type="EMBL" id="KAK7069612.1"/>
    </source>
</evidence>
<keyword evidence="3" id="KW-1185">Reference proteome</keyword>
<feature type="compositionally biased region" description="Polar residues" evidence="1">
    <location>
        <begin position="45"/>
        <end position="57"/>
    </location>
</feature>
<dbReference type="Proteomes" id="UP001381693">
    <property type="component" value="Unassembled WGS sequence"/>
</dbReference>
<dbReference type="EMBL" id="JAXCGZ010016036">
    <property type="protein sequence ID" value="KAK7069612.1"/>
    <property type="molecule type" value="Genomic_DNA"/>
</dbReference>
<comment type="caution">
    <text evidence="2">The sequence shown here is derived from an EMBL/GenBank/DDBJ whole genome shotgun (WGS) entry which is preliminary data.</text>
</comment>
<evidence type="ECO:0000313" key="3">
    <source>
        <dbReference type="Proteomes" id="UP001381693"/>
    </source>
</evidence>
<sequence>QLRILDACVGSREKSLACKDCFKKTTCKSKFEKNIANRDKIESIPPSNIETENNSDTYAAEESPNTIYLIDNVNIKEERCDTGSEENYNIENDGN</sequence>
<feature type="non-terminal residue" evidence="2">
    <location>
        <position position="1"/>
    </location>
</feature>
<protein>
    <submittedName>
        <fullName evidence="2">Uncharacterized protein</fullName>
    </submittedName>
</protein>
<accession>A0AAN8WNZ6</accession>
<feature type="region of interest" description="Disordered" evidence="1">
    <location>
        <begin position="43"/>
        <end position="62"/>
    </location>
</feature>
<dbReference type="AlphaFoldDB" id="A0AAN8WNZ6"/>
<evidence type="ECO:0000256" key="1">
    <source>
        <dbReference type="SAM" id="MobiDB-lite"/>
    </source>
</evidence>
<proteinExistence type="predicted"/>
<name>A0AAN8WNZ6_HALRR</name>
<reference evidence="2 3" key="1">
    <citation type="submission" date="2023-11" db="EMBL/GenBank/DDBJ databases">
        <title>Halocaridina rubra genome assembly.</title>
        <authorList>
            <person name="Smith C."/>
        </authorList>
    </citation>
    <scope>NUCLEOTIDE SEQUENCE [LARGE SCALE GENOMIC DNA]</scope>
    <source>
        <strain evidence="2">EP-1</strain>
        <tissue evidence="2">Whole</tissue>
    </source>
</reference>